<dbReference type="Gene3D" id="3.30.9.10">
    <property type="entry name" value="D-Amino Acid Oxidase, subunit A, domain 2"/>
    <property type="match status" value="1"/>
</dbReference>
<dbReference type="Proteomes" id="UP001642483">
    <property type="component" value="Unassembled WGS sequence"/>
</dbReference>
<dbReference type="PANTHER" id="PTHR11530">
    <property type="entry name" value="D-AMINO ACID OXIDASE"/>
    <property type="match status" value="1"/>
</dbReference>
<comment type="similarity">
    <text evidence="3">Belongs to the DAMOX/DASOX family.</text>
</comment>
<keyword evidence="6" id="KW-0560">Oxidoreductase</keyword>
<keyword evidence="5" id="KW-0274">FAD</keyword>
<dbReference type="InterPro" id="IPR006076">
    <property type="entry name" value="FAD-dep_OxRdtase"/>
</dbReference>
<evidence type="ECO:0000256" key="2">
    <source>
        <dbReference type="ARBA" id="ARBA00004253"/>
    </source>
</evidence>
<dbReference type="InterPro" id="IPR006181">
    <property type="entry name" value="D-amino_acid_oxidase_CS"/>
</dbReference>
<reference evidence="14 15" key="1">
    <citation type="submission" date="2024-02" db="EMBL/GenBank/DDBJ databases">
        <authorList>
            <person name="Daric V."/>
            <person name="Darras S."/>
        </authorList>
    </citation>
    <scope>NUCLEOTIDE SEQUENCE [LARGE SCALE GENOMIC DNA]</scope>
</reference>
<name>A0ABP0F473_CLALP</name>
<evidence type="ECO:0000256" key="5">
    <source>
        <dbReference type="ARBA" id="ARBA00022827"/>
    </source>
</evidence>
<dbReference type="EC" id="1.4.3.1" evidence="8"/>
<keyword evidence="15" id="KW-1185">Reference proteome</keyword>
<evidence type="ECO:0000256" key="10">
    <source>
        <dbReference type="ARBA" id="ARBA00046214"/>
    </source>
</evidence>
<evidence type="ECO:0000256" key="12">
    <source>
        <dbReference type="ARBA" id="ARBA00049882"/>
    </source>
</evidence>
<organism evidence="14 15">
    <name type="scientific">Clavelina lepadiformis</name>
    <name type="common">Light-bulb sea squirt</name>
    <name type="synonym">Ascidia lepadiformis</name>
    <dbReference type="NCBI Taxonomy" id="159417"/>
    <lineage>
        <taxon>Eukaryota</taxon>
        <taxon>Metazoa</taxon>
        <taxon>Chordata</taxon>
        <taxon>Tunicata</taxon>
        <taxon>Ascidiacea</taxon>
        <taxon>Aplousobranchia</taxon>
        <taxon>Clavelinidae</taxon>
        <taxon>Clavelina</taxon>
    </lineage>
</organism>
<comment type="caution">
    <text evidence="14">The sequence shown here is derived from an EMBL/GenBank/DDBJ whole genome shotgun (WGS) entry which is preliminary data.</text>
</comment>
<proteinExistence type="inferred from homology"/>
<comment type="function">
    <text evidence="10">Selectively catalyzes the oxidative deamination of acidic amino acids. Suppresses the level of D-aspartate in the brain, an amino acid that can act as an agonist for glutamate receptors. Protects the organism from the toxicity of D-amino acids. May also function in the intestine.</text>
</comment>
<dbReference type="PIRSF" id="PIRSF000189">
    <property type="entry name" value="D-aa_oxidase"/>
    <property type="match status" value="1"/>
</dbReference>
<comment type="catalytic activity">
    <reaction evidence="11">
        <text>D-aspartate + O2 + H2O = oxaloacetate + H2O2 + NH4(+)</text>
        <dbReference type="Rhea" id="RHEA:12512"/>
        <dbReference type="ChEBI" id="CHEBI:15377"/>
        <dbReference type="ChEBI" id="CHEBI:15379"/>
        <dbReference type="ChEBI" id="CHEBI:16240"/>
        <dbReference type="ChEBI" id="CHEBI:16452"/>
        <dbReference type="ChEBI" id="CHEBI:28938"/>
        <dbReference type="ChEBI" id="CHEBI:29990"/>
        <dbReference type="EC" id="1.4.3.1"/>
    </reaction>
    <physiologicalReaction direction="left-to-right" evidence="11">
        <dbReference type="Rhea" id="RHEA:12513"/>
    </physiologicalReaction>
</comment>
<evidence type="ECO:0000256" key="8">
    <source>
        <dbReference type="ARBA" id="ARBA00044520"/>
    </source>
</evidence>
<comment type="cofactor">
    <cofactor evidence="1">
        <name>FAD</name>
        <dbReference type="ChEBI" id="CHEBI:57692"/>
    </cofactor>
</comment>
<accession>A0ABP0F473</accession>
<evidence type="ECO:0000256" key="6">
    <source>
        <dbReference type="ARBA" id="ARBA00023002"/>
    </source>
</evidence>
<dbReference type="PANTHER" id="PTHR11530:SF11">
    <property type="entry name" value="D-ASPARTATE OXIDASE"/>
    <property type="match status" value="1"/>
</dbReference>
<dbReference type="Gene3D" id="3.40.50.720">
    <property type="entry name" value="NAD(P)-binding Rossmann-like Domain"/>
    <property type="match status" value="1"/>
</dbReference>
<keyword evidence="4" id="KW-0285">Flavoprotein</keyword>
<sequence>MVLNIAVIGAGISGLSTALKIMQDIPNRKVTIFFDQCTPNTTGNVAAGFIYPIPCGRPDPTDDDAKRLCRYFEQTMDRLKDLHKRPDAYKLGITPVSGYILGFDVPDYAARSLTDLRKIDRDTQASFMIPQEEGHTFTTWICDCNKYLPWLMQEIENMGGKFIQRRIENLDELKNFNLIVNCAGVHSNFLGKDEKIESHRGQVIVVKAPWINHFYIAPPETYIFPRMDDVILGGSLGIGNWSLKEDRDESKTIWQECLKLCPSLKYCDVKDVQVGLRPGRNSIRLEVEEVNIDGKCVPVLHNYGHGGGGITFHWGCAIEASELVQTYLKKAKACL</sequence>
<evidence type="ECO:0000313" key="15">
    <source>
        <dbReference type="Proteomes" id="UP001642483"/>
    </source>
</evidence>
<evidence type="ECO:0000256" key="11">
    <source>
        <dbReference type="ARBA" id="ARBA00047522"/>
    </source>
</evidence>
<feature type="domain" description="FAD dependent oxidoreductase" evidence="13">
    <location>
        <begin position="5"/>
        <end position="322"/>
    </location>
</feature>
<gene>
    <name evidence="14" type="ORF">CVLEPA_LOCUS4161</name>
</gene>
<dbReference type="Pfam" id="PF01266">
    <property type="entry name" value="DAO"/>
    <property type="match status" value="1"/>
</dbReference>
<evidence type="ECO:0000256" key="1">
    <source>
        <dbReference type="ARBA" id="ARBA00001974"/>
    </source>
</evidence>
<evidence type="ECO:0000256" key="9">
    <source>
        <dbReference type="ARBA" id="ARBA00044541"/>
    </source>
</evidence>
<keyword evidence="7" id="KW-0576">Peroxisome</keyword>
<protein>
    <recommendedName>
        <fullName evidence="9">D-aspartate oxidase</fullName>
        <ecNumber evidence="8">1.4.3.1</ecNumber>
    </recommendedName>
</protein>
<dbReference type="SUPFAM" id="SSF54373">
    <property type="entry name" value="FAD-linked reductases, C-terminal domain"/>
    <property type="match status" value="1"/>
</dbReference>
<dbReference type="InterPro" id="IPR023209">
    <property type="entry name" value="DAO"/>
</dbReference>
<evidence type="ECO:0000256" key="7">
    <source>
        <dbReference type="ARBA" id="ARBA00023140"/>
    </source>
</evidence>
<evidence type="ECO:0000256" key="3">
    <source>
        <dbReference type="ARBA" id="ARBA00006730"/>
    </source>
</evidence>
<dbReference type="PROSITE" id="PS00677">
    <property type="entry name" value="DAO"/>
    <property type="match status" value="1"/>
</dbReference>
<evidence type="ECO:0000313" key="14">
    <source>
        <dbReference type="EMBL" id="CAK8674465.1"/>
    </source>
</evidence>
<comment type="subcellular location">
    <subcellularLocation>
        <location evidence="2">Peroxisome matrix</location>
    </subcellularLocation>
</comment>
<comment type="catalytic activity">
    <reaction evidence="12">
        <text>D-glutamate + O2 + H2O = 2-oxoglutarate + H2O2 + NH4(+)</text>
        <dbReference type="Rhea" id="RHEA:10028"/>
        <dbReference type="ChEBI" id="CHEBI:15377"/>
        <dbReference type="ChEBI" id="CHEBI:15379"/>
        <dbReference type="ChEBI" id="CHEBI:16240"/>
        <dbReference type="ChEBI" id="CHEBI:16810"/>
        <dbReference type="ChEBI" id="CHEBI:28938"/>
        <dbReference type="ChEBI" id="CHEBI:29986"/>
    </reaction>
    <physiologicalReaction direction="left-to-right" evidence="12">
        <dbReference type="Rhea" id="RHEA:10029"/>
    </physiologicalReaction>
</comment>
<dbReference type="EMBL" id="CAWYQH010000013">
    <property type="protein sequence ID" value="CAK8674465.1"/>
    <property type="molecule type" value="Genomic_DNA"/>
</dbReference>
<evidence type="ECO:0000256" key="4">
    <source>
        <dbReference type="ARBA" id="ARBA00022630"/>
    </source>
</evidence>
<evidence type="ECO:0000259" key="13">
    <source>
        <dbReference type="Pfam" id="PF01266"/>
    </source>
</evidence>
<dbReference type="SUPFAM" id="SSF51971">
    <property type="entry name" value="Nucleotide-binding domain"/>
    <property type="match status" value="1"/>
</dbReference>